<dbReference type="Proteomes" id="UP001175000">
    <property type="component" value="Unassembled WGS sequence"/>
</dbReference>
<organism evidence="2 3">
    <name type="scientific">Immersiella caudata</name>
    <dbReference type="NCBI Taxonomy" id="314043"/>
    <lineage>
        <taxon>Eukaryota</taxon>
        <taxon>Fungi</taxon>
        <taxon>Dikarya</taxon>
        <taxon>Ascomycota</taxon>
        <taxon>Pezizomycotina</taxon>
        <taxon>Sordariomycetes</taxon>
        <taxon>Sordariomycetidae</taxon>
        <taxon>Sordariales</taxon>
        <taxon>Lasiosphaeriaceae</taxon>
        <taxon>Immersiella</taxon>
    </lineage>
</organism>
<evidence type="ECO:0000256" key="1">
    <source>
        <dbReference type="SAM" id="MobiDB-lite"/>
    </source>
</evidence>
<feature type="non-terminal residue" evidence="2">
    <location>
        <position position="1"/>
    </location>
</feature>
<gene>
    <name evidence="2" type="ORF">B0T14DRAFT_523339</name>
</gene>
<dbReference type="InterPro" id="IPR024645">
    <property type="entry name" value="Mitochondr_Som1"/>
</dbReference>
<dbReference type="GO" id="GO:0042720">
    <property type="term" value="C:mitochondrial inner membrane peptidase complex"/>
    <property type="evidence" value="ECO:0007669"/>
    <property type="project" value="InterPro"/>
</dbReference>
<protein>
    <submittedName>
        <fullName evidence="2">Uncharacterized protein</fullName>
    </submittedName>
</protein>
<proteinExistence type="predicted"/>
<keyword evidence="3" id="KW-1185">Reference proteome</keyword>
<accession>A0AA39WJH6</accession>
<sequence>MAPPCNLFPVKDLPAEVQVGPNGKLRKTVNGKRIDLQKDCELLELLQYECLVVNPEIRNSPVQCWPVQRMFRRCQDKNGRFTVETTAWEGVTAPDATPSSQDNGKKAPIRETNTTSSL</sequence>
<evidence type="ECO:0000313" key="3">
    <source>
        <dbReference type="Proteomes" id="UP001175000"/>
    </source>
</evidence>
<reference evidence="2" key="1">
    <citation type="submission" date="2023-06" db="EMBL/GenBank/DDBJ databases">
        <title>Genome-scale phylogeny and comparative genomics of the fungal order Sordariales.</title>
        <authorList>
            <consortium name="Lawrence Berkeley National Laboratory"/>
            <person name="Hensen N."/>
            <person name="Bonometti L."/>
            <person name="Westerberg I."/>
            <person name="Brannstrom I.O."/>
            <person name="Guillou S."/>
            <person name="Cros-Aarteil S."/>
            <person name="Calhoun S."/>
            <person name="Haridas S."/>
            <person name="Kuo A."/>
            <person name="Mondo S."/>
            <person name="Pangilinan J."/>
            <person name="Riley R."/>
            <person name="Labutti K."/>
            <person name="Andreopoulos B."/>
            <person name="Lipzen A."/>
            <person name="Chen C."/>
            <person name="Yanf M."/>
            <person name="Daum C."/>
            <person name="Ng V."/>
            <person name="Clum A."/>
            <person name="Steindorff A."/>
            <person name="Ohm R."/>
            <person name="Martin F."/>
            <person name="Silar P."/>
            <person name="Natvig D."/>
            <person name="Lalanne C."/>
            <person name="Gautier V."/>
            <person name="Ament-Velasquez S.L."/>
            <person name="Kruys A."/>
            <person name="Hutchinson M.I."/>
            <person name="Powell A.J."/>
            <person name="Barry K."/>
            <person name="Miller A.N."/>
            <person name="Grigoriev I.V."/>
            <person name="Debuchy R."/>
            <person name="Gladieux P."/>
            <person name="Thoren M.H."/>
            <person name="Johannesson H."/>
        </authorList>
    </citation>
    <scope>NUCLEOTIDE SEQUENCE</scope>
    <source>
        <strain evidence="2">CBS 606.72</strain>
    </source>
</reference>
<dbReference type="EMBL" id="JAULSU010000005">
    <property type="protein sequence ID" value="KAK0616532.1"/>
    <property type="molecule type" value="Genomic_DNA"/>
</dbReference>
<comment type="caution">
    <text evidence="2">The sequence shown here is derived from an EMBL/GenBank/DDBJ whole genome shotgun (WGS) entry which is preliminary data.</text>
</comment>
<dbReference type="AlphaFoldDB" id="A0AA39WJH6"/>
<evidence type="ECO:0000313" key="2">
    <source>
        <dbReference type="EMBL" id="KAK0616532.1"/>
    </source>
</evidence>
<dbReference type="Pfam" id="PF11093">
    <property type="entry name" value="Mitochondr_Som1"/>
    <property type="match status" value="1"/>
</dbReference>
<feature type="region of interest" description="Disordered" evidence="1">
    <location>
        <begin position="89"/>
        <end position="118"/>
    </location>
</feature>
<name>A0AA39WJH6_9PEZI</name>